<name>A0AAW0DK04_9AGAR</name>
<sequence>MAAAAAAPRSGVHGLEYMDRVPASNYICAEHFAAGRQIPAPTHKAASIPAAL</sequence>
<organism evidence="1 2">
    <name type="scientific">Favolaschia claudopus</name>
    <dbReference type="NCBI Taxonomy" id="2862362"/>
    <lineage>
        <taxon>Eukaryota</taxon>
        <taxon>Fungi</taxon>
        <taxon>Dikarya</taxon>
        <taxon>Basidiomycota</taxon>
        <taxon>Agaricomycotina</taxon>
        <taxon>Agaricomycetes</taxon>
        <taxon>Agaricomycetidae</taxon>
        <taxon>Agaricales</taxon>
        <taxon>Marasmiineae</taxon>
        <taxon>Mycenaceae</taxon>
        <taxon>Favolaschia</taxon>
    </lineage>
</organism>
<dbReference type="AlphaFoldDB" id="A0AAW0DK04"/>
<accession>A0AAW0DK04</accession>
<proteinExistence type="predicted"/>
<evidence type="ECO:0000313" key="1">
    <source>
        <dbReference type="EMBL" id="KAK7051827.1"/>
    </source>
</evidence>
<reference evidence="1 2" key="1">
    <citation type="journal article" date="2024" name="J Genomics">
        <title>Draft genome sequencing and assembly of Favolaschia claudopus CIRM-BRFM 2984 isolated from oak limbs.</title>
        <authorList>
            <person name="Navarro D."/>
            <person name="Drula E."/>
            <person name="Chaduli D."/>
            <person name="Cazenave R."/>
            <person name="Ahrendt S."/>
            <person name="Wang J."/>
            <person name="Lipzen A."/>
            <person name="Daum C."/>
            <person name="Barry K."/>
            <person name="Grigoriev I.V."/>
            <person name="Favel A."/>
            <person name="Rosso M.N."/>
            <person name="Martin F."/>
        </authorList>
    </citation>
    <scope>NUCLEOTIDE SEQUENCE [LARGE SCALE GENOMIC DNA]</scope>
    <source>
        <strain evidence="1 2">CIRM-BRFM 2984</strain>
    </source>
</reference>
<keyword evidence="2" id="KW-1185">Reference proteome</keyword>
<protein>
    <submittedName>
        <fullName evidence="1">Uncharacterized protein</fullName>
    </submittedName>
</protein>
<evidence type="ECO:0000313" key="2">
    <source>
        <dbReference type="Proteomes" id="UP001362999"/>
    </source>
</evidence>
<comment type="caution">
    <text evidence="1">The sequence shown here is derived from an EMBL/GenBank/DDBJ whole genome shotgun (WGS) entry which is preliminary data.</text>
</comment>
<dbReference type="Proteomes" id="UP001362999">
    <property type="component" value="Unassembled WGS sequence"/>
</dbReference>
<gene>
    <name evidence="1" type="ORF">R3P38DRAFT_3172143</name>
</gene>
<dbReference type="EMBL" id="JAWWNJ010000007">
    <property type="protein sequence ID" value="KAK7051827.1"/>
    <property type="molecule type" value="Genomic_DNA"/>
</dbReference>